<feature type="region of interest" description="Disordered" evidence="6">
    <location>
        <begin position="189"/>
        <end position="229"/>
    </location>
</feature>
<gene>
    <name evidence="5" type="primary">rplY</name>
    <name evidence="5" type="synonym">ctc</name>
    <name evidence="9" type="ORF">COU35_03210</name>
</gene>
<dbReference type="Proteomes" id="UP000230154">
    <property type="component" value="Unassembled WGS sequence"/>
</dbReference>
<dbReference type="SUPFAM" id="SSF50715">
    <property type="entry name" value="Ribosomal protein L25-like"/>
    <property type="match status" value="1"/>
</dbReference>
<name>A0A2H0TQ53_9BACT</name>
<reference evidence="10" key="1">
    <citation type="submission" date="2017-09" db="EMBL/GenBank/DDBJ databases">
        <title>Depth-based differentiation of microbial function through sediment-hosted aquifers and enrichment of novel symbionts in the deep terrestrial subsurface.</title>
        <authorList>
            <person name="Probst A.J."/>
            <person name="Ladd B."/>
            <person name="Jarett J.K."/>
            <person name="Geller-Mcgrath D.E."/>
            <person name="Sieber C.M.K."/>
            <person name="Emerson J.B."/>
            <person name="Anantharaman K."/>
            <person name="Thomas B.C."/>
            <person name="Malmstrom R."/>
            <person name="Stieglmeier M."/>
            <person name="Klingl A."/>
            <person name="Woyke T."/>
            <person name="Ryan C.M."/>
            <person name="Banfield J.F."/>
        </authorList>
    </citation>
    <scope>NUCLEOTIDE SEQUENCE [LARGE SCALE GENOMIC DNA]</scope>
</reference>
<dbReference type="AlphaFoldDB" id="A0A2H0TQ53"/>
<comment type="caution">
    <text evidence="9">The sequence shown here is derived from an EMBL/GenBank/DDBJ whole genome shotgun (WGS) entry which is preliminary data.</text>
</comment>
<dbReference type="InterPro" id="IPR020057">
    <property type="entry name" value="Ribosomal_bL25_b-dom"/>
</dbReference>
<dbReference type="Pfam" id="PF01386">
    <property type="entry name" value="Ribosomal_L25p"/>
    <property type="match status" value="1"/>
</dbReference>
<evidence type="ECO:0000313" key="10">
    <source>
        <dbReference type="Proteomes" id="UP000230154"/>
    </source>
</evidence>
<dbReference type="NCBIfam" id="TIGR00731">
    <property type="entry name" value="bL25_bact_ctc"/>
    <property type="match status" value="1"/>
</dbReference>
<keyword evidence="3 5" id="KW-0689">Ribosomal protein</keyword>
<dbReference type="HAMAP" id="MF_01334">
    <property type="entry name" value="Ribosomal_bL25_CTC"/>
    <property type="match status" value="1"/>
</dbReference>
<feature type="compositionally biased region" description="Basic and acidic residues" evidence="6">
    <location>
        <begin position="198"/>
        <end position="210"/>
    </location>
</feature>
<feature type="compositionally biased region" description="Basic and acidic residues" evidence="6">
    <location>
        <begin position="218"/>
        <end position="229"/>
    </location>
</feature>
<dbReference type="CDD" id="cd00495">
    <property type="entry name" value="Ribosomal_L25_TL5_CTC"/>
    <property type="match status" value="1"/>
</dbReference>
<comment type="function">
    <text evidence="5">This is one of the proteins that binds to the 5S RNA in the ribosome where it forms part of the central protuberance.</text>
</comment>
<dbReference type="GO" id="GO:0022625">
    <property type="term" value="C:cytosolic large ribosomal subunit"/>
    <property type="evidence" value="ECO:0007669"/>
    <property type="project" value="TreeGrafter"/>
</dbReference>
<dbReference type="InterPro" id="IPR001021">
    <property type="entry name" value="Ribosomal_bL25_long"/>
</dbReference>
<evidence type="ECO:0000256" key="5">
    <source>
        <dbReference type="HAMAP-Rule" id="MF_01334"/>
    </source>
</evidence>
<dbReference type="InterPro" id="IPR020056">
    <property type="entry name" value="Rbsml_bL25/Gln-tRNA_synth_N"/>
</dbReference>
<comment type="similarity">
    <text evidence="5">Belongs to the bacterial ribosomal protein bL25 family. CTC subfamily.</text>
</comment>
<dbReference type="InterPro" id="IPR020930">
    <property type="entry name" value="Ribosomal_uL5_bac-type"/>
</dbReference>
<accession>A0A2H0TQ53</accession>
<evidence type="ECO:0000256" key="2">
    <source>
        <dbReference type="ARBA" id="ARBA00022884"/>
    </source>
</evidence>
<feature type="domain" description="Large ribosomal subunit protein bL25 beta" evidence="8">
    <location>
        <begin position="97"/>
        <end position="180"/>
    </location>
</feature>
<keyword evidence="4 5" id="KW-0687">Ribonucleoprotein</keyword>
<sequence length="229" mass="24867">MILALDATTREKNAGTLREANQIPAVVYGPHIDAFSVAVPYVAFEKLYEHAGESTIIELNIPGQEKVPVLVKDIQYDPVKGKMIHVDFRHVTMNEAIEVTIYLEFEGASPAEKEAGGTTVMFMDSVSAKCLPKDLVESIAVDLTTLKTFEDTITVADIHVPAGITLLEDATALVAKVTPPLTEDQLKAMEEEGAGSIEDIKVEEKGKAEVEGEEGEAKDEKAKKEEKGK</sequence>
<dbReference type="Gene3D" id="2.170.120.20">
    <property type="entry name" value="Ribosomal protein L25, beta domain"/>
    <property type="match status" value="1"/>
</dbReference>
<evidence type="ECO:0000256" key="4">
    <source>
        <dbReference type="ARBA" id="ARBA00023274"/>
    </source>
</evidence>
<feature type="domain" description="Large ribosomal subunit protein bL25 L25" evidence="7">
    <location>
        <begin position="5"/>
        <end position="88"/>
    </location>
</feature>
<organism evidence="9 10">
    <name type="scientific">Candidatus Magasanikbacteria bacterium CG10_big_fil_rev_8_21_14_0_10_47_10</name>
    <dbReference type="NCBI Taxonomy" id="1974652"/>
    <lineage>
        <taxon>Bacteria</taxon>
        <taxon>Candidatus Magasanikiibacteriota</taxon>
    </lineage>
</organism>
<dbReference type="Gene3D" id="2.40.240.10">
    <property type="entry name" value="Ribosomal Protein L25, Chain P"/>
    <property type="match status" value="1"/>
</dbReference>
<proteinExistence type="inferred from homology"/>
<dbReference type="EMBL" id="PFCB01000023">
    <property type="protein sequence ID" value="PIR74275.1"/>
    <property type="molecule type" value="Genomic_DNA"/>
</dbReference>
<dbReference type="InterPro" id="IPR029751">
    <property type="entry name" value="Ribosomal_L25_dom"/>
</dbReference>
<evidence type="ECO:0000259" key="7">
    <source>
        <dbReference type="Pfam" id="PF01386"/>
    </source>
</evidence>
<dbReference type="GO" id="GO:0008097">
    <property type="term" value="F:5S rRNA binding"/>
    <property type="evidence" value="ECO:0007669"/>
    <property type="project" value="InterPro"/>
</dbReference>
<protein>
    <recommendedName>
        <fullName evidence="5">Large ribosomal subunit protein bL25</fullName>
    </recommendedName>
    <alternativeName>
        <fullName evidence="5">General stress protein CTC</fullName>
    </alternativeName>
</protein>
<dbReference type="InterPro" id="IPR037121">
    <property type="entry name" value="Ribosomal_bL25_C"/>
</dbReference>
<dbReference type="GO" id="GO:0006412">
    <property type="term" value="P:translation"/>
    <property type="evidence" value="ECO:0007669"/>
    <property type="project" value="UniProtKB-UniRule"/>
</dbReference>
<evidence type="ECO:0000256" key="1">
    <source>
        <dbReference type="ARBA" id="ARBA00022730"/>
    </source>
</evidence>
<keyword evidence="1 5" id="KW-0699">rRNA-binding</keyword>
<evidence type="ECO:0000313" key="9">
    <source>
        <dbReference type="EMBL" id="PIR74275.1"/>
    </source>
</evidence>
<dbReference type="PANTHER" id="PTHR33284:SF1">
    <property type="entry name" value="RIBOSOMAL PROTEIN L25_GLN-TRNA SYNTHETASE, ANTI-CODON-BINDING DOMAIN-CONTAINING PROTEIN"/>
    <property type="match status" value="1"/>
</dbReference>
<evidence type="ECO:0000259" key="8">
    <source>
        <dbReference type="Pfam" id="PF14693"/>
    </source>
</evidence>
<dbReference type="PANTHER" id="PTHR33284">
    <property type="entry name" value="RIBOSOMAL PROTEIN L25/GLN-TRNA SYNTHETASE, ANTI-CODON-BINDING DOMAIN-CONTAINING PROTEIN"/>
    <property type="match status" value="1"/>
</dbReference>
<dbReference type="GO" id="GO:0003735">
    <property type="term" value="F:structural constituent of ribosome"/>
    <property type="evidence" value="ECO:0007669"/>
    <property type="project" value="InterPro"/>
</dbReference>
<evidence type="ECO:0000256" key="3">
    <source>
        <dbReference type="ARBA" id="ARBA00022980"/>
    </source>
</evidence>
<evidence type="ECO:0000256" key="6">
    <source>
        <dbReference type="SAM" id="MobiDB-lite"/>
    </source>
</evidence>
<comment type="subunit">
    <text evidence="5">Part of the 50S ribosomal subunit; part of the 5S rRNA/L5/L18/L25 subcomplex. Contacts the 5S rRNA. Binds to the 5S rRNA independently of L5 and L18.</text>
</comment>
<keyword evidence="2 5" id="KW-0694">RNA-binding</keyword>
<dbReference type="Pfam" id="PF14693">
    <property type="entry name" value="Ribosomal_TL5_C"/>
    <property type="match status" value="1"/>
</dbReference>
<dbReference type="InterPro" id="IPR011035">
    <property type="entry name" value="Ribosomal_bL25/Gln-tRNA_synth"/>
</dbReference>